<dbReference type="PANTHER" id="PTHR23021">
    <property type="entry name" value="SERPENTINE RECEPTOR, CLASS T"/>
    <property type="match status" value="1"/>
</dbReference>
<dbReference type="InterPro" id="IPR019425">
    <property type="entry name" value="7TM_GPCR_serpentine_rcpt_Srt"/>
</dbReference>
<feature type="non-terminal residue" evidence="2">
    <location>
        <position position="90"/>
    </location>
</feature>
<sequence>ASTMTCILLAINRFGELLTISWISSIFRGSRCWILLLSTLPLSFLAVFFAPPMLFNSTYHLLLFNPMISDRYTYPNYLNTLLSISMPCIS</sequence>
<keyword evidence="1" id="KW-0812">Transmembrane</keyword>
<reference evidence="3" key="1">
    <citation type="submission" date="2022-10" db="EMBL/GenBank/DDBJ databases">
        <title>Genome assembly of Pristionchus species.</title>
        <authorList>
            <person name="Yoshida K."/>
            <person name="Sommer R.J."/>
        </authorList>
    </citation>
    <scope>NUCLEOTIDE SEQUENCE [LARGE SCALE GENOMIC DNA]</scope>
    <source>
        <strain evidence="3">RS5460</strain>
    </source>
</reference>
<dbReference type="Proteomes" id="UP001328107">
    <property type="component" value="Unassembled WGS sequence"/>
</dbReference>
<dbReference type="EMBL" id="BTRK01000004">
    <property type="protein sequence ID" value="GMR45254.1"/>
    <property type="molecule type" value="Genomic_DNA"/>
</dbReference>
<comment type="caution">
    <text evidence="2">The sequence shown here is derived from an EMBL/GenBank/DDBJ whole genome shotgun (WGS) entry which is preliminary data.</text>
</comment>
<accession>A0AAN5HY47</accession>
<dbReference type="PANTHER" id="PTHR23021:SF11">
    <property type="entry name" value="SERPENTINE RECEPTOR, CLASS T"/>
    <property type="match status" value="1"/>
</dbReference>
<dbReference type="Pfam" id="PF10321">
    <property type="entry name" value="7TM_GPCR_Srt"/>
    <property type="match status" value="1"/>
</dbReference>
<name>A0AAN5HY47_9BILA</name>
<evidence type="ECO:0000313" key="2">
    <source>
        <dbReference type="EMBL" id="GMR45254.1"/>
    </source>
</evidence>
<evidence type="ECO:0000313" key="3">
    <source>
        <dbReference type="Proteomes" id="UP001328107"/>
    </source>
</evidence>
<evidence type="ECO:0000256" key="1">
    <source>
        <dbReference type="SAM" id="Phobius"/>
    </source>
</evidence>
<proteinExistence type="predicted"/>
<keyword evidence="1" id="KW-1133">Transmembrane helix</keyword>
<dbReference type="AlphaFoldDB" id="A0AAN5HY47"/>
<gene>
    <name evidence="2" type="ORF">PMAYCL1PPCAC_15449</name>
</gene>
<feature type="transmembrane region" description="Helical" evidence="1">
    <location>
        <begin position="33"/>
        <end position="55"/>
    </location>
</feature>
<organism evidence="2 3">
    <name type="scientific">Pristionchus mayeri</name>
    <dbReference type="NCBI Taxonomy" id="1317129"/>
    <lineage>
        <taxon>Eukaryota</taxon>
        <taxon>Metazoa</taxon>
        <taxon>Ecdysozoa</taxon>
        <taxon>Nematoda</taxon>
        <taxon>Chromadorea</taxon>
        <taxon>Rhabditida</taxon>
        <taxon>Rhabditina</taxon>
        <taxon>Diplogasteromorpha</taxon>
        <taxon>Diplogasteroidea</taxon>
        <taxon>Neodiplogasteridae</taxon>
        <taxon>Pristionchus</taxon>
    </lineage>
</organism>
<keyword evidence="3" id="KW-1185">Reference proteome</keyword>
<feature type="non-terminal residue" evidence="2">
    <location>
        <position position="1"/>
    </location>
</feature>
<keyword evidence="1" id="KW-0472">Membrane</keyword>
<protein>
    <submittedName>
        <fullName evidence="2">Uncharacterized protein</fullName>
    </submittedName>
</protein>